<dbReference type="InterPro" id="IPR049191">
    <property type="entry name" value="SutA_RBD"/>
</dbReference>
<name>A0A3N1NSV6_9GAMM</name>
<feature type="region of interest" description="Disordered" evidence="1">
    <location>
        <begin position="1"/>
        <end position="38"/>
    </location>
</feature>
<dbReference type="Proteomes" id="UP000273643">
    <property type="component" value="Unassembled WGS sequence"/>
</dbReference>
<organism evidence="3 4">
    <name type="scientific">Marinimicrobium koreense</name>
    <dbReference type="NCBI Taxonomy" id="306545"/>
    <lineage>
        <taxon>Bacteria</taxon>
        <taxon>Pseudomonadati</taxon>
        <taxon>Pseudomonadota</taxon>
        <taxon>Gammaproteobacteria</taxon>
        <taxon>Cellvibrionales</taxon>
        <taxon>Cellvibrionaceae</taxon>
        <taxon>Marinimicrobium</taxon>
    </lineage>
</organism>
<dbReference type="Pfam" id="PF20661">
    <property type="entry name" value="SutA-RBD"/>
    <property type="match status" value="1"/>
</dbReference>
<evidence type="ECO:0000259" key="2">
    <source>
        <dbReference type="Pfam" id="PF20661"/>
    </source>
</evidence>
<keyword evidence="4" id="KW-1185">Reference proteome</keyword>
<dbReference type="OrthoDB" id="5741083at2"/>
<evidence type="ECO:0000256" key="1">
    <source>
        <dbReference type="SAM" id="MobiDB-lite"/>
    </source>
</evidence>
<feature type="compositionally biased region" description="Basic and acidic residues" evidence="1">
    <location>
        <begin position="87"/>
        <end position="96"/>
    </location>
</feature>
<evidence type="ECO:0000313" key="3">
    <source>
        <dbReference type="EMBL" id="ROQ18047.1"/>
    </source>
</evidence>
<dbReference type="EMBL" id="RJUK01000003">
    <property type="protein sequence ID" value="ROQ18047.1"/>
    <property type="molecule type" value="Genomic_DNA"/>
</dbReference>
<feature type="compositionally biased region" description="Acidic residues" evidence="1">
    <location>
        <begin position="10"/>
        <end position="32"/>
    </location>
</feature>
<dbReference type="RefSeq" id="WP_123639369.1">
    <property type="nucleotide sequence ID" value="NZ_RJUK01000003.1"/>
</dbReference>
<sequence>MASQYPLNDNDVDDVLEDEDSADDEALDESEVELSYSAKSEAHEDFSVAARQRLRDELARQVEAFLARGGHISEIPSSLNNARPKKPVSDYGDRMM</sequence>
<gene>
    <name evidence="3" type="ORF">EDC38_3020</name>
</gene>
<proteinExistence type="predicted"/>
<reference evidence="3 4" key="1">
    <citation type="submission" date="2018-11" db="EMBL/GenBank/DDBJ databases">
        <title>Genomic Encyclopedia of Type Strains, Phase IV (KMG-IV): sequencing the most valuable type-strain genomes for metagenomic binning, comparative biology and taxonomic classification.</title>
        <authorList>
            <person name="Goeker M."/>
        </authorList>
    </citation>
    <scope>NUCLEOTIDE SEQUENCE [LARGE SCALE GENOMIC DNA]</scope>
    <source>
        <strain evidence="3 4">DSM 16974</strain>
    </source>
</reference>
<evidence type="ECO:0000313" key="4">
    <source>
        <dbReference type="Proteomes" id="UP000273643"/>
    </source>
</evidence>
<protein>
    <recommendedName>
        <fullName evidence="2">Transcriptional regulator SutA RNAP-binding domain-containing protein</fullName>
    </recommendedName>
</protein>
<feature type="region of interest" description="Disordered" evidence="1">
    <location>
        <begin position="74"/>
        <end position="96"/>
    </location>
</feature>
<feature type="domain" description="Transcriptional regulator SutA RNAP-binding" evidence="2">
    <location>
        <begin position="49"/>
        <end position="77"/>
    </location>
</feature>
<accession>A0A3N1NSV6</accession>
<comment type="caution">
    <text evidence="3">The sequence shown here is derived from an EMBL/GenBank/DDBJ whole genome shotgun (WGS) entry which is preliminary data.</text>
</comment>
<dbReference type="AlphaFoldDB" id="A0A3N1NSV6"/>